<gene>
    <name evidence="2" type="ORF">ACFO0P_09985</name>
</gene>
<proteinExistence type="predicted"/>
<comment type="caution">
    <text evidence="2">The sequence shown here is derived from an EMBL/GenBank/DDBJ whole genome shotgun (WGS) entry which is preliminary data.</text>
</comment>
<dbReference type="InterPro" id="IPR014026">
    <property type="entry name" value="UDP-Glc/GDP-Man_DH_dimer"/>
</dbReference>
<evidence type="ECO:0000313" key="3">
    <source>
        <dbReference type="Proteomes" id="UP001595939"/>
    </source>
</evidence>
<dbReference type="InterPro" id="IPR008927">
    <property type="entry name" value="6-PGluconate_DH-like_C_sf"/>
</dbReference>
<dbReference type="Gene3D" id="3.40.50.720">
    <property type="entry name" value="NAD(P)-binding Rossmann-like Domain"/>
    <property type="match status" value="1"/>
</dbReference>
<reference evidence="3" key="1">
    <citation type="journal article" date="2019" name="Int. J. Syst. Evol. Microbiol.">
        <title>The Global Catalogue of Microorganisms (GCM) 10K type strain sequencing project: providing services to taxonomists for standard genome sequencing and annotation.</title>
        <authorList>
            <consortium name="The Broad Institute Genomics Platform"/>
            <consortium name="The Broad Institute Genome Sequencing Center for Infectious Disease"/>
            <person name="Wu L."/>
            <person name="Ma J."/>
        </authorList>
    </citation>
    <scope>NUCLEOTIDE SEQUENCE [LARGE SCALE GENOMIC DNA]</scope>
    <source>
        <strain evidence="3">CCUG 39970</strain>
    </source>
</reference>
<name>A0ABV8Y568_9DEIO</name>
<keyword evidence="3" id="KW-1185">Reference proteome</keyword>
<evidence type="ECO:0000313" key="2">
    <source>
        <dbReference type="EMBL" id="MFC4454099.1"/>
    </source>
</evidence>
<dbReference type="Pfam" id="PF00984">
    <property type="entry name" value="UDPG_MGDP_dh"/>
    <property type="match status" value="1"/>
</dbReference>
<feature type="domain" description="UDP-glucose/GDP-mannose dehydrogenase dimerisation" evidence="1">
    <location>
        <begin position="25"/>
        <end position="68"/>
    </location>
</feature>
<accession>A0ABV8Y568</accession>
<organism evidence="2 3">
    <name type="scientific">Deinococcus sonorensis</name>
    <dbReference type="NCBI Taxonomy" id="309891"/>
    <lineage>
        <taxon>Bacteria</taxon>
        <taxon>Thermotogati</taxon>
        <taxon>Deinococcota</taxon>
        <taxon>Deinococci</taxon>
        <taxon>Deinococcales</taxon>
        <taxon>Deinococcaceae</taxon>
        <taxon>Deinococcus</taxon>
    </lineage>
</organism>
<sequence length="100" mass="10740">MSTPARTCGPCPPGWASTRASARRSSILESGLGWGSSCLGKDLGGLTHHAETAGLPAPLLEATRRVNEERTSAVIGRLHRHHPDLQPQLCPAARRCERHD</sequence>
<dbReference type="RefSeq" id="WP_350245593.1">
    <property type="nucleotide sequence ID" value="NZ_JBHSEG010000004.1"/>
</dbReference>
<dbReference type="EMBL" id="JBHSEG010000004">
    <property type="protein sequence ID" value="MFC4454099.1"/>
    <property type="molecule type" value="Genomic_DNA"/>
</dbReference>
<dbReference type="Proteomes" id="UP001595939">
    <property type="component" value="Unassembled WGS sequence"/>
</dbReference>
<protein>
    <recommendedName>
        <fullName evidence="1">UDP-glucose/GDP-mannose dehydrogenase dimerisation domain-containing protein</fullName>
    </recommendedName>
</protein>
<evidence type="ECO:0000259" key="1">
    <source>
        <dbReference type="Pfam" id="PF00984"/>
    </source>
</evidence>
<dbReference type="SUPFAM" id="SSF48179">
    <property type="entry name" value="6-phosphogluconate dehydrogenase C-terminal domain-like"/>
    <property type="match status" value="1"/>
</dbReference>